<evidence type="ECO:0000256" key="2">
    <source>
        <dbReference type="ARBA" id="ARBA00023015"/>
    </source>
</evidence>
<dbReference type="GO" id="GO:0008270">
    <property type="term" value="F:zinc ion binding"/>
    <property type="evidence" value="ECO:0007669"/>
    <property type="project" value="InterPro"/>
</dbReference>
<dbReference type="Proteomes" id="UP000717515">
    <property type="component" value="Unassembled WGS sequence"/>
</dbReference>
<dbReference type="InterPro" id="IPR050987">
    <property type="entry name" value="AtrR-like"/>
</dbReference>
<feature type="region of interest" description="Disordered" evidence="6">
    <location>
        <begin position="1231"/>
        <end position="1276"/>
    </location>
</feature>
<feature type="region of interest" description="Disordered" evidence="6">
    <location>
        <begin position="1486"/>
        <end position="1617"/>
    </location>
</feature>
<dbReference type="SMART" id="SM00906">
    <property type="entry name" value="Fungal_trans"/>
    <property type="match status" value="1"/>
</dbReference>
<dbReference type="Pfam" id="PF04082">
    <property type="entry name" value="Fungal_trans"/>
    <property type="match status" value="1"/>
</dbReference>
<feature type="compositionally biased region" description="Basic residues" evidence="6">
    <location>
        <begin position="1589"/>
        <end position="1602"/>
    </location>
</feature>
<reference evidence="8" key="1">
    <citation type="submission" date="2021-07" db="EMBL/GenBank/DDBJ databases">
        <title>Draft genome of Mortierella alpina, strain LL118, isolated from an aspen leaf litter sample.</title>
        <authorList>
            <person name="Yang S."/>
            <person name="Vinatzer B.A."/>
        </authorList>
    </citation>
    <scope>NUCLEOTIDE SEQUENCE</scope>
    <source>
        <strain evidence="8">LL118</strain>
    </source>
</reference>
<evidence type="ECO:0000256" key="5">
    <source>
        <dbReference type="ARBA" id="ARBA00023242"/>
    </source>
</evidence>
<sequence length="1633" mass="180578">MRLKLAEKQLSAFQQAKFYSPLHRRAQTILYSLFNHGRSTTELLSVPAHLPSRNSKLISRIPYESQLYTDGLKFKFELCWLQKTENHTPLRSLSPKKGKSYRAGLEIGIKCDRLEPTCSSCIKYKATCVRTAVPAGAPLSTVSVEAIGGHGLRVMTLTGKRDRHLSETEVLDSCLRDVQSLQLNRLHRIEKFFDRLGIDETRLDEVSWLAEQIKVQHESMGNHDDLNYRPEEITEKLGPRASVPWIKQLLPLLQATKRTQELPSTAHSYPKSSLLPSGVASAALKATLSESGQFICPAPKPTPFPTRVPQSVLNKTMFELSVYDHTEYLGPVAGTRASSWSEEMRFPLPWLVPEPQVEESLLELPPMEHMLLLIEWMIQSPMYTYFPILTKASILNALSAAIPSSDGFPLDLKKPFANSNMEDDSGSLPQRITGRVSAVFLLNAIMALGAAYRSNAIKEKKPHRLLSDPKAAEKCPYDFQLFFDRSRALTVYVLDQPRVSSLQGLLLLMKCPAIPGIQNLYREQACAMALSLGLHRDCEPWTLCRSVIQLRRNIFWCCYVIDASYSLNSGSPERFPDDYISVGLPELPSIELGDDIGEIEAENEVRRIGFLTEQAKLWRIVKKIRRCGQTSNKNVDGYCEASTVFRNPETCGPSSLSTLSETPSSASSPVYGSPNNEPYGQNAGLKTPPASPAQPSWVWRADSARRILDVELAQWQMELPSHLRFDFALTRKDDPCPFEVRVNGLGAMLQLIFNEVLILLHHPFLILADTQGQHRRDSGMHTSFRQAKPRSSTSATKSPRSRRSSSTSKSSGTLSNPAKGDDNGSLASRSLPPFLNSCTKAAEAITFLVDHLLRTTPEWLVCHNEAESALHIAERVHALNVAMSEDQSSAASAPSLQGSVAHFSSINGAQARCQVKKTKAFCKKIAELDQFTMSDGFRPDLMTKELVARGSARERLMRCVRRLMAHKRGVDYYRLPRSPPEMDISALSDGQSDQNNQEQELTETGTGQDHLEMRLAFLNDRIWIRYYNIRIKDGVESKNGAESWQEVLNPYVPPAAPESDSDDDDEDPHQLYESHPFEYSSDDMAMAILDGDISSTRQGSQRRRTESGSDLFDGVPDSLDPHQKSSIALMQVFSNPNPTGIVNFTDMVEGSAYYPNQQAFANKKDFGKDYGVIEPGYDTPIYYTGQYAQQEVPLDSFERLESPMALDGAYQQEHQARGFRIGGHDAGVRHEHELQQQQQQQRQQQNTPYSQPSYQSTVQHHPHPLHQDHNGAFSNFNLHNSTTMNFDQAVVSPPYSAPESPSQSAIATTTEATMGLGLLSVSTPLIPSNMTFDGGPYLNLLHQQFPNQHIPTQPHGASSMQQFQQQQTLDPELNGAHQAVRPFYGMPMGGFMAPSMDVLPVISSNAHVQQQQHRTSAAPTTPTTGSIGGTFLPKSESLSPPMPPSLVSSVPTSPIPQSTFRMVLSSTMDPTMDALQGISNRLNAWDGLAPKTDSPDLNPSPSPFQTQVAAGTLGSHHNGSHYAHSWSSTSSTSELMSTNGSTSGSTVLSENSSSPSGVFGDVSKSTAMDVEVGSSTPSSAALLSSGGPGHHHHPHHHHHHQHPVSAVPEAPFGDYAPSHPDDPVRFFLKKAMV</sequence>
<evidence type="ECO:0000256" key="4">
    <source>
        <dbReference type="ARBA" id="ARBA00023163"/>
    </source>
</evidence>
<evidence type="ECO:0000256" key="1">
    <source>
        <dbReference type="ARBA" id="ARBA00004123"/>
    </source>
</evidence>
<keyword evidence="5" id="KW-0539">Nucleus</keyword>
<evidence type="ECO:0000313" key="8">
    <source>
        <dbReference type="EMBL" id="KAG9324167.1"/>
    </source>
</evidence>
<feature type="compositionally biased region" description="Low complexity" evidence="6">
    <location>
        <begin position="653"/>
        <end position="669"/>
    </location>
</feature>
<dbReference type="EMBL" id="JAIFTL010000075">
    <property type="protein sequence ID" value="KAG9324167.1"/>
    <property type="molecule type" value="Genomic_DNA"/>
</dbReference>
<evidence type="ECO:0000313" key="9">
    <source>
        <dbReference type="Proteomes" id="UP000717515"/>
    </source>
</evidence>
<feature type="compositionally biased region" description="Polar residues" evidence="6">
    <location>
        <begin position="1246"/>
        <end position="1259"/>
    </location>
</feature>
<feature type="compositionally biased region" description="Low complexity" evidence="6">
    <location>
        <begin position="1415"/>
        <end position="1454"/>
    </location>
</feature>
<feature type="compositionally biased region" description="Low complexity" evidence="6">
    <location>
        <begin position="1235"/>
        <end position="1245"/>
    </location>
</feature>
<dbReference type="CDD" id="cd12148">
    <property type="entry name" value="fungal_TF_MHR"/>
    <property type="match status" value="1"/>
</dbReference>
<feature type="compositionally biased region" description="Polar residues" evidence="6">
    <location>
        <begin position="1495"/>
        <end position="1509"/>
    </location>
</feature>
<feature type="region of interest" description="Disordered" evidence="6">
    <location>
        <begin position="974"/>
        <end position="1007"/>
    </location>
</feature>
<keyword evidence="2" id="KW-0805">Transcription regulation</keyword>
<dbReference type="PANTHER" id="PTHR46910">
    <property type="entry name" value="TRANSCRIPTION FACTOR PDR1"/>
    <property type="match status" value="1"/>
</dbReference>
<comment type="subcellular location">
    <subcellularLocation>
        <location evidence="1">Nucleus</location>
    </subcellularLocation>
</comment>
<keyword evidence="4" id="KW-0804">Transcription</keyword>
<feature type="compositionally biased region" description="Polar residues" evidence="6">
    <location>
        <begin position="988"/>
        <end position="1007"/>
    </location>
</feature>
<feature type="region of interest" description="Disordered" evidence="6">
    <location>
        <begin position="1408"/>
        <end position="1454"/>
    </location>
</feature>
<feature type="domain" description="Xylanolytic transcriptional activator regulatory" evidence="7">
    <location>
        <begin position="518"/>
        <end position="591"/>
    </location>
</feature>
<dbReference type="PANTHER" id="PTHR46910:SF37">
    <property type="entry name" value="ZN(II)2CYS6 TRANSCRIPTION FACTOR (EUROFUNG)"/>
    <property type="match status" value="1"/>
</dbReference>
<feature type="compositionally biased region" description="Polar residues" evidence="6">
    <location>
        <begin position="1539"/>
        <end position="1556"/>
    </location>
</feature>
<accession>A0A9P8A4F7</accession>
<evidence type="ECO:0000259" key="7">
    <source>
        <dbReference type="SMART" id="SM00906"/>
    </source>
</evidence>
<feature type="compositionally biased region" description="Low complexity" evidence="6">
    <location>
        <begin position="789"/>
        <end position="811"/>
    </location>
</feature>
<proteinExistence type="predicted"/>
<protein>
    <recommendedName>
        <fullName evidence="7">Xylanolytic transcriptional activator regulatory domain-containing protein</fullName>
    </recommendedName>
</protein>
<dbReference type="InterPro" id="IPR007219">
    <property type="entry name" value="XnlR_reg_dom"/>
</dbReference>
<dbReference type="CDD" id="cd00067">
    <property type="entry name" value="GAL4"/>
    <property type="match status" value="1"/>
</dbReference>
<comment type="caution">
    <text evidence="8">The sequence shown here is derived from an EMBL/GenBank/DDBJ whole genome shotgun (WGS) entry which is preliminary data.</text>
</comment>
<keyword evidence="3" id="KW-0238">DNA-binding</keyword>
<evidence type="ECO:0000256" key="6">
    <source>
        <dbReference type="SAM" id="MobiDB-lite"/>
    </source>
</evidence>
<feature type="compositionally biased region" description="Low complexity" evidence="6">
    <location>
        <begin position="1573"/>
        <end position="1585"/>
    </location>
</feature>
<feature type="compositionally biased region" description="Low complexity" evidence="6">
    <location>
        <begin position="1525"/>
        <end position="1538"/>
    </location>
</feature>
<organism evidence="8 9">
    <name type="scientific">Mortierella alpina</name>
    <name type="common">Oleaginous fungus</name>
    <name type="synonym">Mortierella renispora</name>
    <dbReference type="NCBI Taxonomy" id="64518"/>
    <lineage>
        <taxon>Eukaryota</taxon>
        <taxon>Fungi</taxon>
        <taxon>Fungi incertae sedis</taxon>
        <taxon>Mucoromycota</taxon>
        <taxon>Mortierellomycotina</taxon>
        <taxon>Mortierellomycetes</taxon>
        <taxon>Mortierellales</taxon>
        <taxon>Mortierellaceae</taxon>
        <taxon>Mortierella</taxon>
    </lineage>
</organism>
<feature type="region of interest" description="Disordered" evidence="6">
    <location>
        <begin position="775"/>
        <end position="826"/>
    </location>
</feature>
<feature type="region of interest" description="Disordered" evidence="6">
    <location>
        <begin position="1093"/>
        <end position="1120"/>
    </location>
</feature>
<dbReference type="GO" id="GO:0006351">
    <property type="term" value="P:DNA-templated transcription"/>
    <property type="evidence" value="ECO:0007669"/>
    <property type="project" value="InterPro"/>
</dbReference>
<feature type="region of interest" description="Disordered" evidence="6">
    <location>
        <begin position="1051"/>
        <end position="1077"/>
    </location>
</feature>
<name>A0A9P8A4F7_MORAP</name>
<dbReference type="GO" id="GO:0005634">
    <property type="term" value="C:nucleus"/>
    <property type="evidence" value="ECO:0007669"/>
    <property type="project" value="UniProtKB-SubCell"/>
</dbReference>
<gene>
    <name evidence="8" type="ORF">KVV02_007396</name>
</gene>
<dbReference type="GO" id="GO:0003677">
    <property type="term" value="F:DNA binding"/>
    <property type="evidence" value="ECO:0007669"/>
    <property type="project" value="UniProtKB-KW"/>
</dbReference>
<evidence type="ECO:0000256" key="3">
    <source>
        <dbReference type="ARBA" id="ARBA00023125"/>
    </source>
</evidence>
<feature type="region of interest" description="Disordered" evidence="6">
    <location>
        <begin position="652"/>
        <end position="694"/>
    </location>
</feature>
<dbReference type="InterPro" id="IPR001138">
    <property type="entry name" value="Zn2Cys6_DnaBD"/>
</dbReference>
<dbReference type="GO" id="GO:0000981">
    <property type="term" value="F:DNA-binding transcription factor activity, RNA polymerase II-specific"/>
    <property type="evidence" value="ECO:0007669"/>
    <property type="project" value="InterPro"/>
</dbReference>